<evidence type="ECO:0000256" key="9">
    <source>
        <dbReference type="RuleBase" id="RU361121"/>
    </source>
</evidence>
<dbReference type="FunFam" id="3.20.20.60:FF:000009">
    <property type="entry name" value="2-methylisocitrate lyase"/>
    <property type="match status" value="1"/>
</dbReference>
<comment type="subunit">
    <text evidence="7">Homotetramer; dimer of dimers.</text>
</comment>
<organism evidence="10 11">
    <name type="scientific">Thermogemmata fonticola</name>
    <dbReference type="NCBI Taxonomy" id="2755323"/>
    <lineage>
        <taxon>Bacteria</taxon>
        <taxon>Pseudomonadati</taxon>
        <taxon>Planctomycetota</taxon>
        <taxon>Planctomycetia</taxon>
        <taxon>Gemmatales</taxon>
        <taxon>Gemmataceae</taxon>
        <taxon>Thermogemmata</taxon>
    </lineage>
</organism>
<dbReference type="GO" id="GO:0046421">
    <property type="term" value="F:methylisocitrate lyase activity"/>
    <property type="evidence" value="ECO:0007669"/>
    <property type="project" value="UniProtKB-EC"/>
</dbReference>
<gene>
    <name evidence="10" type="primary">prpB</name>
    <name evidence="10" type="ORF">H0921_08700</name>
</gene>
<dbReference type="InterPro" id="IPR039556">
    <property type="entry name" value="ICL/PEPM"/>
</dbReference>
<proteinExistence type="inferred from homology"/>
<evidence type="ECO:0000256" key="4">
    <source>
        <dbReference type="ARBA" id="ARBA00022723"/>
    </source>
</evidence>
<dbReference type="PROSITE" id="PS00161">
    <property type="entry name" value="ISOCITRATE_LYASE"/>
    <property type="match status" value="1"/>
</dbReference>
<dbReference type="InterPro" id="IPR018523">
    <property type="entry name" value="Isocitrate_lyase_ph_CS"/>
</dbReference>
<keyword evidence="6 9" id="KW-0456">Lyase</keyword>
<comment type="catalytic activity">
    <reaction evidence="1 9">
        <text>(2S,3R)-3-hydroxybutane-1,2,3-tricarboxylate = pyruvate + succinate</text>
        <dbReference type="Rhea" id="RHEA:16809"/>
        <dbReference type="ChEBI" id="CHEBI:15361"/>
        <dbReference type="ChEBI" id="CHEBI:30031"/>
        <dbReference type="ChEBI" id="CHEBI:57429"/>
        <dbReference type="EC" id="4.1.3.30"/>
    </reaction>
</comment>
<evidence type="ECO:0000313" key="11">
    <source>
        <dbReference type="Proteomes" id="UP000542342"/>
    </source>
</evidence>
<comment type="function">
    <text evidence="8">Involved in the catabolism of short chain fatty acids (SCFA) via the 2-methylcitrate cycle I (propionate degradation route). Catalyzes the thermodynamically favored C-C bond cleavage of (2R,3S)-2-methylisocitrate to yield pyruvate and succinate via an alpha-carboxy-carbanion intermediate.</text>
</comment>
<dbReference type="Pfam" id="PF13714">
    <property type="entry name" value="PEP_mutase"/>
    <property type="match status" value="1"/>
</dbReference>
<dbReference type="AlphaFoldDB" id="A0A7V8VDV6"/>
<evidence type="ECO:0000256" key="7">
    <source>
        <dbReference type="ARBA" id="ARBA00044762"/>
    </source>
</evidence>
<protein>
    <recommendedName>
        <fullName evidence="9">Methylisocitrate lyase</fullName>
        <ecNumber evidence="9">4.1.3.30</ecNumber>
    </recommendedName>
</protein>
<evidence type="ECO:0000256" key="3">
    <source>
        <dbReference type="ARBA" id="ARBA00009282"/>
    </source>
</evidence>
<dbReference type="NCBIfam" id="TIGR02317">
    <property type="entry name" value="prpB"/>
    <property type="match status" value="1"/>
</dbReference>
<dbReference type="Gene3D" id="3.20.20.60">
    <property type="entry name" value="Phosphoenolpyruvate-binding domains"/>
    <property type="match status" value="1"/>
</dbReference>
<dbReference type="PANTHER" id="PTHR42905:SF5">
    <property type="entry name" value="CARBOXYVINYL-CARBOXYPHOSPHONATE PHOSPHORYLMUTASE, CHLOROPLASTIC"/>
    <property type="match status" value="1"/>
</dbReference>
<sequence>MSGSPTPGQRLRRAWEANVLAIPGVFCPLVAKMAERLGFPAVYLSGGGLSASLGLPDIGLITLTEVVHQAQAICQATALPLICDADTGFGSSVNVERTVRQLEAAGVAGLHLEDQELPKRCGHLSGKTLISAEEMAAKIQAAVAARRDPNLVIIARTDARGVQGLEEAIRRARLYKQAGADVIFPEALESAEEFAVFAREVGGPLLANMTEFGRSPLLERSRLAQWGYRLVLYPLTALRLALRAAEAALRHLLTADHQRELLPQMYTRAELYDLLDYKGYEERDRRYFGLGPGRE</sequence>
<comment type="function">
    <text evidence="9">Catalyzes the thermodynamically favored C-C bond cleavage of (2R,3S)-2-methylisocitrate to yield pyruvate and succinate.</text>
</comment>
<comment type="cofactor">
    <cofactor evidence="2">
        <name>Mg(2+)</name>
        <dbReference type="ChEBI" id="CHEBI:18420"/>
    </cofactor>
</comment>
<dbReference type="CDD" id="cd00377">
    <property type="entry name" value="ICL_PEPM"/>
    <property type="match status" value="1"/>
</dbReference>
<name>A0A7V8VDV6_9BACT</name>
<dbReference type="GO" id="GO:0019629">
    <property type="term" value="P:propionate catabolic process, 2-methylcitrate cycle"/>
    <property type="evidence" value="ECO:0007669"/>
    <property type="project" value="InterPro"/>
</dbReference>
<keyword evidence="11" id="KW-1185">Reference proteome</keyword>
<evidence type="ECO:0000256" key="8">
    <source>
        <dbReference type="ARBA" id="ARBA00057039"/>
    </source>
</evidence>
<comment type="similarity">
    <text evidence="3 9">Belongs to the isocitrate lyase/PEP mutase superfamily. Methylisocitrate lyase family.</text>
</comment>
<accession>A0A7V8VDV6</accession>
<dbReference type="EC" id="4.1.3.30" evidence="9"/>
<dbReference type="InterPro" id="IPR015813">
    <property type="entry name" value="Pyrv/PenolPyrv_kinase-like_dom"/>
</dbReference>
<dbReference type="RefSeq" id="WP_194537682.1">
    <property type="nucleotide sequence ID" value="NZ_JACEFB010000005.1"/>
</dbReference>
<keyword evidence="4" id="KW-0479">Metal-binding</keyword>
<evidence type="ECO:0000256" key="5">
    <source>
        <dbReference type="ARBA" id="ARBA00022842"/>
    </source>
</evidence>
<comment type="pathway">
    <text evidence="9">Organic acid metabolism; propanoate degradation.</text>
</comment>
<dbReference type="EMBL" id="JACEFB010000005">
    <property type="protein sequence ID" value="MBA2226235.1"/>
    <property type="molecule type" value="Genomic_DNA"/>
</dbReference>
<dbReference type="Proteomes" id="UP000542342">
    <property type="component" value="Unassembled WGS sequence"/>
</dbReference>
<keyword evidence="5" id="KW-0460">Magnesium</keyword>
<evidence type="ECO:0000256" key="2">
    <source>
        <dbReference type="ARBA" id="ARBA00001946"/>
    </source>
</evidence>
<dbReference type="GO" id="GO:0046872">
    <property type="term" value="F:metal ion binding"/>
    <property type="evidence" value="ECO:0007669"/>
    <property type="project" value="UniProtKB-KW"/>
</dbReference>
<dbReference type="SUPFAM" id="SSF51621">
    <property type="entry name" value="Phosphoenolpyruvate/pyruvate domain"/>
    <property type="match status" value="1"/>
</dbReference>
<dbReference type="PANTHER" id="PTHR42905">
    <property type="entry name" value="PHOSPHOENOLPYRUVATE CARBOXYLASE"/>
    <property type="match status" value="1"/>
</dbReference>
<dbReference type="UniPathway" id="UPA00946"/>
<dbReference type="InterPro" id="IPR040442">
    <property type="entry name" value="Pyrv_kinase-like_dom_sf"/>
</dbReference>
<reference evidence="10 11" key="1">
    <citation type="submission" date="2020-07" db="EMBL/GenBank/DDBJ databases">
        <title>Thermogemmata thermophila gen. nov., sp. nov., a novel moderate thermophilic planctomycete from a Kamchatka hot spring.</title>
        <authorList>
            <person name="Elcheninov A.G."/>
            <person name="Podosokorskaya O.A."/>
            <person name="Kovaleva O.L."/>
            <person name="Novikov A."/>
            <person name="Bonch-Osmolovskaya E.A."/>
            <person name="Toshchakov S.V."/>
            <person name="Kublanov I.V."/>
        </authorList>
    </citation>
    <scope>NUCLEOTIDE SEQUENCE [LARGE SCALE GENOMIC DNA]</scope>
    <source>
        <strain evidence="10 11">2918</strain>
    </source>
</reference>
<dbReference type="InterPro" id="IPR012695">
    <property type="entry name" value="PrpB"/>
</dbReference>
<evidence type="ECO:0000313" key="10">
    <source>
        <dbReference type="EMBL" id="MBA2226235.1"/>
    </source>
</evidence>
<comment type="caution">
    <text evidence="10">The sequence shown here is derived from an EMBL/GenBank/DDBJ whole genome shotgun (WGS) entry which is preliminary data.</text>
</comment>
<evidence type="ECO:0000256" key="6">
    <source>
        <dbReference type="ARBA" id="ARBA00023239"/>
    </source>
</evidence>
<evidence type="ECO:0000256" key="1">
    <source>
        <dbReference type="ARBA" id="ARBA00001050"/>
    </source>
</evidence>